<dbReference type="InterPro" id="IPR013785">
    <property type="entry name" value="Aldolase_TIM"/>
</dbReference>
<protein>
    <recommendedName>
        <fullName evidence="3">4-hydroxy-tetrahydrodipicolinate synthase</fullName>
        <ecNumber evidence="3">4.3.3.7</ecNumber>
    </recommendedName>
</protein>
<proteinExistence type="inferred from homology"/>
<dbReference type="GO" id="GO:0009089">
    <property type="term" value="P:lysine biosynthetic process via diaminopimelate"/>
    <property type="evidence" value="ECO:0007669"/>
    <property type="project" value="UniProtKB-UniPathway"/>
</dbReference>
<dbReference type="InterPro" id="IPR005263">
    <property type="entry name" value="DapA"/>
</dbReference>
<keyword evidence="9" id="KW-0704">Schiff base</keyword>
<evidence type="ECO:0000313" key="11">
    <source>
        <dbReference type="EMBL" id="KKL18738.1"/>
    </source>
</evidence>
<evidence type="ECO:0000256" key="9">
    <source>
        <dbReference type="ARBA" id="ARBA00023270"/>
    </source>
</evidence>
<keyword evidence="7" id="KW-0457">Lysine biosynthesis</keyword>
<dbReference type="SMART" id="SM01130">
    <property type="entry name" value="DHDPS"/>
    <property type="match status" value="1"/>
</dbReference>
<comment type="function">
    <text evidence="1">Catalyzes the condensation of (S)-aspartate-beta-semialdehyde [(S)-ASA] and pyruvate to 4-hydroxy-tetrahydrodipicolinate (HTPA).</text>
</comment>
<keyword evidence="8" id="KW-0456">Lyase</keyword>
<comment type="pathway">
    <text evidence="2">Amino-acid biosynthesis; L-lysine biosynthesis via DAP pathway; (S)-tetrahydrodipicolinate from L-aspartate: step 3/4.</text>
</comment>
<evidence type="ECO:0000256" key="3">
    <source>
        <dbReference type="ARBA" id="ARBA00012086"/>
    </source>
</evidence>
<gene>
    <name evidence="11" type="ORF">LCGC14_2472520</name>
</gene>
<dbReference type="Pfam" id="PF00701">
    <property type="entry name" value="DHDPS"/>
    <property type="match status" value="1"/>
</dbReference>
<dbReference type="InterPro" id="IPR020625">
    <property type="entry name" value="Schiff_base-form_aldolases_AS"/>
</dbReference>
<keyword evidence="6" id="KW-0220">Diaminopimelate biosynthesis</keyword>
<dbReference type="GO" id="GO:0005829">
    <property type="term" value="C:cytosol"/>
    <property type="evidence" value="ECO:0007669"/>
    <property type="project" value="TreeGrafter"/>
</dbReference>
<dbReference type="GO" id="GO:0019877">
    <property type="term" value="P:diaminopimelate biosynthetic process"/>
    <property type="evidence" value="ECO:0007669"/>
    <property type="project" value="UniProtKB-KW"/>
</dbReference>
<evidence type="ECO:0000256" key="10">
    <source>
        <dbReference type="ARBA" id="ARBA00047836"/>
    </source>
</evidence>
<evidence type="ECO:0000256" key="7">
    <source>
        <dbReference type="ARBA" id="ARBA00023154"/>
    </source>
</evidence>
<keyword evidence="5" id="KW-0028">Amino-acid biosynthesis</keyword>
<evidence type="ECO:0000256" key="5">
    <source>
        <dbReference type="ARBA" id="ARBA00022605"/>
    </source>
</evidence>
<dbReference type="PANTHER" id="PTHR12128:SF66">
    <property type="entry name" value="4-HYDROXY-2-OXOGLUTARATE ALDOLASE, MITOCHONDRIAL"/>
    <property type="match status" value="1"/>
</dbReference>
<keyword evidence="4" id="KW-0963">Cytoplasm</keyword>
<dbReference type="HAMAP" id="MF_00418">
    <property type="entry name" value="DapA"/>
    <property type="match status" value="1"/>
</dbReference>
<evidence type="ECO:0000256" key="6">
    <source>
        <dbReference type="ARBA" id="ARBA00022915"/>
    </source>
</evidence>
<dbReference type="NCBIfam" id="TIGR00674">
    <property type="entry name" value="dapA"/>
    <property type="match status" value="1"/>
</dbReference>
<accession>A0A0F9E3W9</accession>
<dbReference type="EC" id="4.3.3.7" evidence="3"/>
<evidence type="ECO:0000256" key="1">
    <source>
        <dbReference type="ARBA" id="ARBA00003294"/>
    </source>
</evidence>
<reference evidence="11" key="1">
    <citation type="journal article" date="2015" name="Nature">
        <title>Complex archaea that bridge the gap between prokaryotes and eukaryotes.</title>
        <authorList>
            <person name="Spang A."/>
            <person name="Saw J.H."/>
            <person name="Jorgensen S.L."/>
            <person name="Zaremba-Niedzwiedzka K."/>
            <person name="Martijn J."/>
            <person name="Lind A.E."/>
            <person name="van Eijk R."/>
            <person name="Schleper C."/>
            <person name="Guy L."/>
            <person name="Ettema T.J."/>
        </authorList>
    </citation>
    <scope>NUCLEOTIDE SEQUENCE</scope>
</reference>
<dbReference type="SUPFAM" id="SSF51569">
    <property type="entry name" value="Aldolase"/>
    <property type="match status" value="1"/>
</dbReference>
<sequence>MQYPNFDGTGVALVTPFKKDDNVDFRALSDVIEHVINNKVEYLVALGTTGETPVLTEDEQISVLKHIIDVNKGRIPVVAGLGGNNTSALLEKIARWDLSGVDAILTASPHYNKPSQKGIHAHFMAVAEASPLPIIIYNVPSRTGSNMLAATTLALACESEKFVGVKEASGDMNQIMTIAAKKPGHFKLISGDDALSLPMISLGGAGVISVIGNAFPRQFSEMVRLALDNKWKDARRIHFSLLEIIDQLFVEGSPSGIKAALNILNICENHVRLPLAPISRSTYMKLSDLIKSIPI</sequence>
<name>A0A0F9E3W9_9ZZZZ</name>
<dbReference type="PANTHER" id="PTHR12128">
    <property type="entry name" value="DIHYDRODIPICOLINATE SYNTHASE"/>
    <property type="match status" value="1"/>
</dbReference>
<comment type="catalytic activity">
    <reaction evidence="10">
        <text>L-aspartate 4-semialdehyde + pyruvate = (2S,4S)-4-hydroxy-2,3,4,5-tetrahydrodipicolinate + H2O + H(+)</text>
        <dbReference type="Rhea" id="RHEA:34171"/>
        <dbReference type="ChEBI" id="CHEBI:15361"/>
        <dbReference type="ChEBI" id="CHEBI:15377"/>
        <dbReference type="ChEBI" id="CHEBI:15378"/>
        <dbReference type="ChEBI" id="CHEBI:67139"/>
        <dbReference type="ChEBI" id="CHEBI:537519"/>
        <dbReference type="EC" id="4.3.3.7"/>
    </reaction>
</comment>
<dbReference type="EMBL" id="LAZR01038756">
    <property type="protein sequence ID" value="KKL18738.1"/>
    <property type="molecule type" value="Genomic_DNA"/>
</dbReference>
<evidence type="ECO:0000256" key="4">
    <source>
        <dbReference type="ARBA" id="ARBA00022490"/>
    </source>
</evidence>
<dbReference type="PROSITE" id="PS00666">
    <property type="entry name" value="DHDPS_2"/>
    <property type="match status" value="1"/>
</dbReference>
<dbReference type="PRINTS" id="PR00146">
    <property type="entry name" value="DHPICSNTHASE"/>
</dbReference>
<comment type="caution">
    <text evidence="11">The sequence shown here is derived from an EMBL/GenBank/DDBJ whole genome shotgun (WGS) entry which is preliminary data.</text>
</comment>
<dbReference type="PIRSF" id="PIRSF001365">
    <property type="entry name" value="DHDPS"/>
    <property type="match status" value="1"/>
</dbReference>
<dbReference type="InterPro" id="IPR002220">
    <property type="entry name" value="DapA-like"/>
</dbReference>
<dbReference type="UniPathway" id="UPA00034">
    <property type="reaction ID" value="UER00017"/>
</dbReference>
<dbReference type="Gene3D" id="3.20.20.70">
    <property type="entry name" value="Aldolase class I"/>
    <property type="match status" value="1"/>
</dbReference>
<dbReference type="AlphaFoldDB" id="A0A0F9E3W9"/>
<evidence type="ECO:0000256" key="2">
    <source>
        <dbReference type="ARBA" id="ARBA00005120"/>
    </source>
</evidence>
<dbReference type="CDD" id="cd00950">
    <property type="entry name" value="DHDPS"/>
    <property type="match status" value="1"/>
</dbReference>
<evidence type="ECO:0000256" key="8">
    <source>
        <dbReference type="ARBA" id="ARBA00023239"/>
    </source>
</evidence>
<dbReference type="GO" id="GO:0008840">
    <property type="term" value="F:4-hydroxy-tetrahydrodipicolinate synthase activity"/>
    <property type="evidence" value="ECO:0007669"/>
    <property type="project" value="UniProtKB-EC"/>
</dbReference>
<organism evidence="11">
    <name type="scientific">marine sediment metagenome</name>
    <dbReference type="NCBI Taxonomy" id="412755"/>
    <lineage>
        <taxon>unclassified sequences</taxon>
        <taxon>metagenomes</taxon>
        <taxon>ecological metagenomes</taxon>
    </lineage>
</organism>